<reference evidence="2" key="1">
    <citation type="submission" date="2013-08" db="EMBL/GenBank/DDBJ databases">
        <authorList>
            <person name="Mendez C."/>
            <person name="Richter M."/>
            <person name="Ferrer M."/>
            <person name="Sanchez J."/>
        </authorList>
    </citation>
    <scope>NUCLEOTIDE SEQUENCE</scope>
</reference>
<dbReference type="GO" id="GO:0015074">
    <property type="term" value="P:DNA integration"/>
    <property type="evidence" value="ECO:0007669"/>
    <property type="project" value="InterPro"/>
</dbReference>
<dbReference type="Gene3D" id="3.30.420.10">
    <property type="entry name" value="Ribonuclease H-like superfamily/Ribonuclease H"/>
    <property type="match status" value="1"/>
</dbReference>
<dbReference type="InterPro" id="IPR001584">
    <property type="entry name" value="Integrase_cat-core"/>
</dbReference>
<protein>
    <submittedName>
        <fullName evidence="2">Transposase</fullName>
    </submittedName>
</protein>
<evidence type="ECO:0000259" key="1">
    <source>
        <dbReference type="PROSITE" id="PS50994"/>
    </source>
</evidence>
<dbReference type="GO" id="GO:0003676">
    <property type="term" value="F:nucleic acid binding"/>
    <property type="evidence" value="ECO:0007669"/>
    <property type="project" value="InterPro"/>
</dbReference>
<dbReference type="PANTHER" id="PTHR35004">
    <property type="entry name" value="TRANSPOSASE RV3428C-RELATED"/>
    <property type="match status" value="1"/>
</dbReference>
<reference evidence="2" key="2">
    <citation type="journal article" date="2014" name="ISME J.">
        <title>Microbial stratification in low pH oxic and suboxic macroscopic growths along an acid mine drainage.</title>
        <authorList>
            <person name="Mendez-Garcia C."/>
            <person name="Mesa V."/>
            <person name="Sprenger R.R."/>
            <person name="Richter M."/>
            <person name="Diez M.S."/>
            <person name="Solano J."/>
            <person name="Bargiela R."/>
            <person name="Golyshina O.V."/>
            <person name="Manteca A."/>
            <person name="Ramos J.L."/>
            <person name="Gallego J.R."/>
            <person name="Llorente I."/>
            <person name="Martins Dos Santos V.A."/>
            <person name="Jensen O.N."/>
            <person name="Pelaez A.I."/>
            <person name="Sanchez J."/>
            <person name="Ferrer M."/>
        </authorList>
    </citation>
    <scope>NUCLEOTIDE SEQUENCE</scope>
</reference>
<dbReference type="AlphaFoldDB" id="T1CDC7"/>
<comment type="caution">
    <text evidence="2">The sequence shown here is derived from an EMBL/GenBank/DDBJ whole genome shotgun (WGS) entry which is preliminary data.</text>
</comment>
<dbReference type="InterPro" id="IPR012337">
    <property type="entry name" value="RNaseH-like_sf"/>
</dbReference>
<feature type="non-terminal residue" evidence="2">
    <location>
        <position position="234"/>
    </location>
</feature>
<sequence>MEILEAYDLFGSYNGSANYSGCSPNTVKRLVQLRNAGELGRREQQQKRPKSIDKFFFLIEDAVDKSRGKIRADRIHQRLKLLGYPGSMRTTRRAVAKAKRAWIKANERIYWPWIPEIGKWAQYDFSDGPVIEGKKATLFHFYLPFSKVRIVRWIPDQSLPNVFMALDYCFRHIGGIPAYVLTDNAKTAAVNHIAGVAVINSKMVSFASAYGFSIQTCVVYDPASKGGVEAAVRV</sequence>
<proteinExistence type="predicted"/>
<dbReference type="PROSITE" id="PS50994">
    <property type="entry name" value="INTEGRASE"/>
    <property type="match status" value="1"/>
</dbReference>
<evidence type="ECO:0000313" key="2">
    <source>
        <dbReference type="EMBL" id="EQD63889.1"/>
    </source>
</evidence>
<name>T1CDC7_9ZZZZ</name>
<dbReference type="EMBL" id="AUZZ01001589">
    <property type="protein sequence ID" value="EQD63889.1"/>
    <property type="molecule type" value="Genomic_DNA"/>
</dbReference>
<accession>T1CDC7</accession>
<gene>
    <name evidence="2" type="ORF">B2A_02306</name>
</gene>
<dbReference type="SUPFAM" id="SSF53098">
    <property type="entry name" value="Ribonuclease H-like"/>
    <property type="match status" value="1"/>
</dbReference>
<feature type="domain" description="Integrase catalytic" evidence="1">
    <location>
        <begin position="111"/>
        <end position="234"/>
    </location>
</feature>
<organism evidence="2">
    <name type="scientific">mine drainage metagenome</name>
    <dbReference type="NCBI Taxonomy" id="410659"/>
    <lineage>
        <taxon>unclassified sequences</taxon>
        <taxon>metagenomes</taxon>
        <taxon>ecological metagenomes</taxon>
    </lineage>
</organism>
<dbReference type="PANTHER" id="PTHR35004:SF7">
    <property type="entry name" value="INTEGRASE PROTEIN"/>
    <property type="match status" value="1"/>
</dbReference>
<dbReference type="InterPro" id="IPR036397">
    <property type="entry name" value="RNaseH_sf"/>
</dbReference>